<gene>
    <name evidence="3" type="ORF">E3P99_03657</name>
</gene>
<dbReference type="SUPFAM" id="SSF56784">
    <property type="entry name" value="HAD-like"/>
    <property type="match status" value="1"/>
</dbReference>
<keyword evidence="4" id="KW-1185">Reference proteome</keyword>
<keyword evidence="1" id="KW-0496">Mitochondrion</keyword>
<dbReference type="InterPro" id="IPR004274">
    <property type="entry name" value="FCP1_dom"/>
</dbReference>
<dbReference type="AlphaFoldDB" id="A0A4T0FF38"/>
<accession>A0A4T0FF38</accession>
<reference evidence="3 4" key="1">
    <citation type="submission" date="2019-03" db="EMBL/GenBank/DDBJ databases">
        <title>Sequencing 23 genomes of Wallemia ichthyophaga.</title>
        <authorList>
            <person name="Gostincar C."/>
        </authorList>
    </citation>
    <scope>NUCLEOTIDE SEQUENCE [LARGE SCALE GENOMIC DNA]</scope>
    <source>
        <strain evidence="3 4">EXF-5753</strain>
    </source>
</reference>
<dbReference type="InterPro" id="IPR050365">
    <property type="entry name" value="TIM50"/>
</dbReference>
<comment type="subunit">
    <text evidence="1">Component of the TIM23 complex.</text>
</comment>
<sequence>MRPPPTPTASYVEACKKTSSTIAKNGINQHLLVLDLNGTLISTKSRNSTRRPQLERLQRYMFKEFQVMVYSSAMRHNVQRYVDTSFSTAHRNALLSVLSRECMDMSRKEFTNKVQTYKNLSLVWKKHPQFSQYNTILIDDSSDKAANQPHNLLQLSTWDGSQDDTMLIALIGVLDDIKNAHNVSHYLSTFQHIKCVDEAADTATPWFEIPQVYSYWLSKGHALLNIDGVLDNMASLSLE</sequence>
<evidence type="ECO:0000256" key="1">
    <source>
        <dbReference type="RuleBase" id="RU365079"/>
    </source>
</evidence>
<keyword evidence="1" id="KW-0811">Translocation</keyword>
<comment type="function">
    <text evidence="1">Essential component of the TIM23 complex, a complex that mediates the translocation of transit peptide-containing proteins across the mitochondrial inner membrane.</text>
</comment>
<dbReference type="GO" id="GO:0005744">
    <property type="term" value="C:TIM23 mitochondrial import inner membrane translocase complex"/>
    <property type="evidence" value="ECO:0007669"/>
    <property type="project" value="UniProtKB-UniRule"/>
</dbReference>
<proteinExistence type="inferred from homology"/>
<dbReference type="Pfam" id="PF03031">
    <property type="entry name" value="NIF"/>
    <property type="match status" value="1"/>
</dbReference>
<dbReference type="PANTHER" id="PTHR12210">
    <property type="entry name" value="DULLARD PROTEIN PHOSPHATASE"/>
    <property type="match status" value="1"/>
</dbReference>
<organism evidence="3 4">
    <name type="scientific">Wallemia hederae</name>
    <dbReference type="NCBI Taxonomy" id="1540922"/>
    <lineage>
        <taxon>Eukaryota</taxon>
        <taxon>Fungi</taxon>
        <taxon>Dikarya</taxon>
        <taxon>Basidiomycota</taxon>
        <taxon>Wallemiomycotina</taxon>
        <taxon>Wallemiomycetes</taxon>
        <taxon>Wallemiales</taxon>
        <taxon>Wallemiaceae</taxon>
        <taxon>Wallemia</taxon>
    </lineage>
</organism>
<keyword evidence="1" id="KW-0813">Transport</keyword>
<comment type="similarity">
    <text evidence="1">Belongs to the TIM50 family.</text>
</comment>
<comment type="caution">
    <text evidence="3">The sequence shown here is derived from an EMBL/GenBank/DDBJ whole genome shotgun (WGS) entry which is preliminary data.</text>
</comment>
<dbReference type="OrthoDB" id="1711508at2759"/>
<dbReference type="InterPro" id="IPR036412">
    <property type="entry name" value="HAD-like_sf"/>
</dbReference>
<dbReference type="GO" id="GO:0015031">
    <property type="term" value="P:protein transport"/>
    <property type="evidence" value="ECO:0007669"/>
    <property type="project" value="UniProtKB-KW"/>
</dbReference>
<dbReference type="EMBL" id="SPNW01000079">
    <property type="protein sequence ID" value="TIA86559.1"/>
    <property type="molecule type" value="Genomic_DNA"/>
</dbReference>
<evidence type="ECO:0000313" key="3">
    <source>
        <dbReference type="EMBL" id="TIA86559.1"/>
    </source>
</evidence>
<feature type="domain" description="FCP1 homology" evidence="2">
    <location>
        <begin position="25"/>
        <end position="177"/>
    </location>
</feature>
<dbReference type="SMART" id="SM00577">
    <property type="entry name" value="CPDc"/>
    <property type="match status" value="1"/>
</dbReference>
<dbReference type="InterPro" id="IPR023214">
    <property type="entry name" value="HAD_sf"/>
</dbReference>
<dbReference type="Gene3D" id="3.40.50.1000">
    <property type="entry name" value="HAD superfamily/HAD-like"/>
    <property type="match status" value="1"/>
</dbReference>
<evidence type="ECO:0000313" key="4">
    <source>
        <dbReference type="Proteomes" id="UP000310189"/>
    </source>
</evidence>
<dbReference type="Proteomes" id="UP000310189">
    <property type="component" value="Unassembled WGS sequence"/>
</dbReference>
<evidence type="ECO:0000259" key="2">
    <source>
        <dbReference type="PROSITE" id="PS50969"/>
    </source>
</evidence>
<comment type="subcellular location">
    <subcellularLocation>
        <location evidence="1">Mitochondrion inner membrane</location>
        <topology evidence="1">Single-pass membrane protein</topology>
    </subcellularLocation>
</comment>
<keyword evidence="1" id="KW-0653">Protein transport</keyword>
<dbReference type="PROSITE" id="PS50969">
    <property type="entry name" value="FCP1"/>
    <property type="match status" value="1"/>
</dbReference>
<protein>
    <recommendedName>
        <fullName evidence="1">Mitochondrial import inner membrane translocase subunit TIM50</fullName>
    </recommendedName>
</protein>
<keyword evidence="1" id="KW-0809">Transit peptide</keyword>
<name>A0A4T0FF38_9BASI</name>